<protein>
    <submittedName>
        <fullName evidence="2">Amidotransferase</fullName>
    </submittedName>
</protein>
<accession>A0A0A2M1E0</accession>
<proteinExistence type="predicted"/>
<evidence type="ECO:0000313" key="2">
    <source>
        <dbReference type="EMBL" id="KGO85263.1"/>
    </source>
</evidence>
<keyword evidence="3" id="KW-1185">Reference proteome</keyword>
<dbReference type="InterPro" id="IPR029062">
    <property type="entry name" value="Class_I_gatase-like"/>
</dbReference>
<dbReference type="CDD" id="cd01741">
    <property type="entry name" value="GATase1_1"/>
    <property type="match status" value="1"/>
</dbReference>
<name>A0A0A2M1E0_9FLAO</name>
<dbReference type="RefSeq" id="WP_020214086.1">
    <property type="nucleotide sequence ID" value="NZ_JRLX01000025.1"/>
</dbReference>
<comment type="caution">
    <text evidence="2">The sequence shown here is derived from an EMBL/GenBank/DDBJ whole genome shotgun (WGS) entry which is preliminary data.</text>
</comment>
<dbReference type="GO" id="GO:0005829">
    <property type="term" value="C:cytosol"/>
    <property type="evidence" value="ECO:0007669"/>
    <property type="project" value="TreeGrafter"/>
</dbReference>
<dbReference type="PANTHER" id="PTHR42695">
    <property type="entry name" value="GLUTAMINE AMIDOTRANSFERASE YLR126C-RELATED"/>
    <property type="match status" value="1"/>
</dbReference>
<dbReference type="InterPro" id="IPR017926">
    <property type="entry name" value="GATASE"/>
</dbReference>
<dbReference type="GO" id="GO:0016740">
    <property type="term" value="F:transferase activity"/>
    <property type="evidence" value="ECO:0007669"/>
    <property type="project" value="UniProtKB-KW"/>
</dbReference>
<dbReference type="SUPFAM" id="SSF52317">
    <property type="entry name" value="Class I glutamine amidotransferase-like"/>
    <property type="match status" value="1"/>
</dbReference>
<dbReference type="EMBL" id="JRLX01000025">
    <property type="protein sequence ID" value="KGO85263.1"/>
    <property type="molecule type" value="Genomic_DNA"/>
</dbReference>
<feature type="domain" description="Glutamine amidotransferase" evidence="1">
    <location>
        <begin position="42"/>
        <end position="182"/>
    </location>
</feature>
<dbReference type="AlphaFoldDB" id="A0A0A2M1E0"/>
<reference evidence="2 3" key="1">
    <citation type="submission" date="2013-09" db="EMBL/GenBank/DDBJ databases">
        <authorList>
            <person name="Zeng Z."/>
            <person name="Chen C."/>
        </authorList>
    </citation>
    <scope>NUCLEOTIDE SEQUENCE [LARGE SCALE GENOMIC DNA]</scope>
    <source>
        <strain evidence="2 3">WB 3.3-2</strain>
    </source>
</reference>
<dbReference type="eggNOG" id="COG0518">
    <property type="taxonomic scope" value="Bacteria"/>
</dbReference>
<sequence length="233" mass="26002">MNIHIIQHVAFEGPGLLENWFKKNGHIVTVSKMFNAGIVLPHVDNVDGLIILGGPMNVYDDDIYGWLYDEKIFIKNCINANKKILGICLGAQLLAMCLGAKVQKAVHKEIGWFTVNTTDACAKEPFFFNLFNNHPQVFHWHGDSFSIPHGAVNLITSQANNNQGFVYGNHFVGLQFHIEITRQGIEELLINGAEDLTEAPFVQSADLIKKKSTNERLAITGSLMDKLLLQLFA</sequence>
<dbReference type="Proteomes" id="UP000030152">
    <property type="component" value="Unassembled WGS sequence"/>
</dbReference>
<dbReference type="InterPro" id="IPR044992">
    <property type="entry name" value="ChyE-like"/>
</dbReference>
<dbReference type="STRING" id="1121895.GCA_000378485_02917"/>
<dbReference type="OrthoDB" id="9807137at2"/>
<evidence type="ECO:0000313" key="3">
    <source>
        <dbReference type="Proteomes" id="UP000030152"/>
    </source>
</evidence>
<dbReference type="Pfam" id="PF00117">
    <property type="entry name" value="GATase"/>
    <property type="match status" value="1"/>
</dbReference>
<dbReference type="Gene3D" id="3.40.50.880">
    <property type="match status" value="1"/>
</dbReference>
<keyword evidence="2" id="KW-0808">Transferase</keyword>
<evidence type="ECO:0000259" key="1">
    <source>
        <dbReference type="Pfam" id="PF00117"/>
    </source>
</evidence>
<dbReference type="PROSITE" id="PS51273">
    <property type="entry name" value="GATASE_TYPE_1"/>
    <property type="match status" value="1"/>
</dbReference>
<dbReference type="PANTHER" id="PTHR42695:SF5">
    <property type="entry name" value="GLUTAMINE AMIDOTRANSFERASE YLR126C-RELATED"/>
    <property type="match status" value="1"/>
</dbReference>
<dbReference type="FunFam" id="3.40.50.880:FF:000033">
    <property type="entry name" value="Glutamine amidotransferase class-I"/>
    <property type="match status" value="1"/>
</dbReference>
<gene>
    <name evidence="2" type="ORF">Q765_17375</name>
</gene>
<organism evidence="2 3">
    <name type="scientific">Flavobacterium rivuli WB 3.3-2 = DSM 21788</name>
    <dbReference type="NCBI Taxonomy" id="1121895"/>
    <lineage>
        <taxon>Bacteria</taxon>
        <taxon>Pseudomonadati</taxon>
        <taxon>Bacteroidota</taxon>
        <taxon>Flavobacteriia</taxon>
        <taxon>Flavobacteriales</taxon>
        <taxon>Flavobacteriaceae</taxon>
        <taxon>Flavobacterium</taxon>
    </lineage>
</organism>